<dbReference type="SUPFAM" id="SSF48498">
    <property type="entry name" value="Tetracyclin repressor-like, C-terminal domain"/>
    <property type="match status" value="1"/>
</dbReference>
<dbReference type="Proteomes" id="UP000292302">
    <property type="component" value="Unassembled WGS sequence"/>
</dbReference>
<dbReference type="SUPFAM" id="SSF46689">
    <property type="entry name" value="Homeodomain-like"/>
    <property type="match status" value="1"/>
</dbReference>
<name>A0A4Q9QIE5_9GAMM</name>
<keyword evidence="2 4" id="KW-0238">DNA-binding</keyword>
<evidence type="ECO:0000313" key="7">
    <source>
        <dbReference type="Proteomes" id="UP000292302"/>
    </source>
</evidence>
<dbReference type="PROSITE" id="PS50977">
    <property type="entry name" value="HTH_TETR_2"/>
    <property type="match status" value="1"/>
</dbReference>
<evidence type="ECO:0000259" key="5">
    <source>
        <dbReference type="PROSITE" id="PS50977"/>
    </source>
</evidence>
<dbReference type="PRINTS" id="PR00455">
    <property type="entry name" value="HTHTETR"/>
</dbReference>
<accession>A0A4Q9QIE5</accession>
<dbReference type="PANTHER" id="PTHR47506:SF7">
    <property type="entry name" value="TRANSCRIPTIONAL REGULATORY PROTEIN"/>
    <property type="match status" value="1"/>
</dbReference>
<evidence type="ECO:0000256" key="3">
    <source>
        <dbReference type="ARBA" id="ARBA00023163"/>
    </source>
</evidence>
<feature type="DNA-binding region" description="H-T-H motif" evidence="4">
    <location>
        <begin position="32"/>
        <end position="51"/>
    </location>
</feature>
<dbReference type="AlphaFoldDB" id="A0A4Q9QIE5"/>
<evidence type="ECO:0000256" key="1">
    <source>
        <dbReference type="ARBA" id="ARBA00023015"/>
    </source>
</evidence>
<dbReference type="InterPro" id="IPR001647">
    <property type="entry name" value="HTH_TetR"/>
</dbReference>
<sequence length="196" mass="21619">MRYSTDQKQITRDRVLKAAARQLRERGPGRIALASVMSDAGLTHGGFYAHFESKDDFLRATVEQMFADSPFAMLRDEGQPPREALARFVNFYLSPDHRDTREGGCPLPFLTADASRLPADIQERLAGGASTLTRHIAQHLATLGHLDAESEASSCVAEIIGAMVLARAEPNRSRSDAILTRSRLAILRRLTLEACQ</sequence>
<evidence type="ECO:0000313" key="6">
    <source>
        <dbReference type="EMBL" id="TBU73792.1"/>
    </source>
</evidence>
<proteinExistence type="predicted"/>
<organism evidence="6 7">
    <name type="scientific">Phytopseudomonas daroniae</name>
    <dbReference type="NCBI Taxonomy" id="2487519"/>
    <lineage>
        <taxon>Bacteria</taxon>
        <taxon>Pseudomonadati</taxon>
        <taxon>Pseudomonadota</taxon>
        <taxon>Gammaproteobacteria</taxon>
        <taxon>Pseudomonadales</taxon>
        <taxon>Pseudomonadaceae</taxon>
        <taxon>Phytopseudomonas</taxon>
    </lineage>
</organism>
<reference evidence="6 7" key="1">
    <citation type="submission" date="2018-06" db="EMBL/GenBank/DDBJ databases">
        <title>Three novel Pseudomonas species isolated from symptomatic oak.</title>
        <authorList>
            <person name="Bueno-Gonzalez V."/>
            <person name="Brady C."/>
        </authorList>
    </citation>
    <scope>NUCLEOTIDE SEQUENCE [LARGE SCALE GENOMIC DNA]</scope>
    <source>
        <strain evidence="6 7">P9A</strain>
    </source>
</reference>
<dbReference type="GO" id="GO:0003677">
    <property type="term" value="F:DNA binding"/>
    <property type="evidence" value="ECO:0007669"/>
    <property type="project" value="UniProtKB-UniRule"/>
</dbReference>
<dbReference type="EMBL" id="QJUI01000020">
    <property type="protein sequence ID" value="TBU73792.1"/>
    <property type="molecule type" value="Genomic_DNA"/>
</dbReference>
<dbReference type="OrthoDB" id="9798857at2"/>
<dbReference type="Pfam" id="PF00440">
    <property type="entry name" value="TetR_N"/>
    <property type="match status" value="1"/>
</dbReference>
<keyword evidence="3" id="KW-0804">Transcription</keyword>
<dbReference type="RefSeq" id="WP_131181814.1">
    <property type="nucleotide sequence ID" value="NZ_QJUI01000020.1"/>
</dbReference>
<feature type="domain" description="HTH tetR-type" evidence="5">
    <location>
        <begin position="9"/>
        <end position="69"/>
    </location>
</feature>
<comment type="caution">
    <text evidence="6">The sequence shown here is derived from an EMBL/GenBank/DDBJ whole genome shotgun (WGS) entry which is preliminary data.</text>
</comment>
<dbReference type="InterPro" id="IPR009057">
    <property type="entry name" value="Homeodomain-like_sf"/>
</dbReference>
<evidence type="ECO:0000256" key="2">
    <source>
        <dbReference type="ARBA" id="ARBA00023125"/>
    </source>
</evidence>
<dbReference type="Gene3D" id="1.10.10.60">
    <property type="entry name" value="Homeodomain-like"/>
    <property type="match status" value="1"/>
</dbReference>
<dbReference type="Gene3D" id="1.10.357.10">
    <property type="entry name" value="Tetracycline Repressor, domain 2"/>
    <property type="match status" value="1"/>
</dbReference>
<protein>
    <submittedName>
        <fullName evidence="6">TetR/AcrR family transcriptional regulator</fullName>
    </submittedName>
</protein>
<keyword evidence="7" id="KW-1185">Reference proteome</keyword>
<dbReference type="PANTHER" id="PTHR47506">
    <property type="entry name" value="TRANSCRIPTIONAL REGULATORY PROTEIN"/>
    <property type="match status" value="1"/>
</dbReference>
<evidence type="ECO:0000256" key="4">
    <source>
        <dbReference type="PROSITE-ProRule" id="PRU00335"/>
    </source>
</evidence>
<keyword evidence="1" id="KW-0805">Transcription regulation</keyword>
<gene>
    <name evidence="6" type="ORF">DNK06_20340</name>
</gene>
<dbReference type="InterPro" id="IPR036271">
    <property type="entry name" value="Tet_transcr_reg_TetR-rel_C_sf"/>
</dbReference>